<dbReference type="InterPro" id="IPR051790">
    <property type="entry name" value="Cytochrome_c-biogenesis_DsbD"/>
</dbReference>
<evidence type="ECO:0000256" key="4">
    <source>
        <dbReference type="ARBA" id="ARBA00022989"/>
    </source>
</evidence>
<reference evidence="8 9" key="1">
    <citation type="submission" date="2018-06" db="EMBL/GenBank/DDBJ databases">
        <authorList>
            <consortium name="Pathogen Informatics"/>
            <person name="Doyle S."/>
        </authorList>
    </citation>
    <scope>NUCLEOTIDE SEQUENCE [LARGE SCALE GENOMIC DNA]</scope>
    <source>
        <strain evidence="8 9">NCTC13028</strain>
    </source>
</reference>
<evidence type="ECO:0000259" key="7">
    <source>
        <dbReference type="Pfam" id="PF02683"/>
    </source>
</evidence>
<feature type="transmembrane region" description="Helical" evidence="6">
    <location>
        <begin position="165"/>
        <end position="185"/>
    </location>
</feature>
<keyword evidence="5 6" id="KW-0472">Membrane</keyword>
<evidence type="ECO:0000256" key="3">
    <source>
        <dbReference type="ARBA" id="ARBA00022692"/>
    </source>
</evidence>
<proteinExistence type="inferred from homology"/>
<dbReference type="GO" id="GO:0017004">
    <property type="term" value="P:cytochrome complex assembly"/>
    <property type="evidence" value="ECO:0007669"/>
    <property type="project" value="InterPro"/>
</dbReference>
<evidence type="ECO:0000256" key="6">
    <source>
        <dbReference type="SAM" id="Phobius"/>
    </source>
</evidence>
<dbReference type="GeneID" id="70578294"/>
<evidence type="ECO:0000256" key="1">
    <source>
        <dbReference type="ARBA" id="ARBA00004141"/>
    </source>
</evidence>
<feature type="transmembrane region" description="Helical" evidence="6">
    <location>
        <begin position="197"/>
        <end position="217"/>
    </location>
</feature>
<organism evidence="8 9">
    <name type="scientific">Clostridium cochlearium</name>
    <dbReference type="NCBI Taxonomy" id="1494"/>
    <lineage>
        <taxon>Bacteria</taxon>
        <taxon>Bacillati</taxon>
        <taxon>Bacillota</taxon>
        <taxon>Clostridia</taxon>
        <taxon>Eubacteriales</taxon>
        <taxon>Clostridiaceae</taxon>
        <taxon>Clostridium</taxon>
    </lineage>
</organism>
<evidence type="ECO:0000313" key="8">
    <source>
        <dbReference type="EMBL" id="SQB33733.1"/>
    </source>
</evidence>
<dbReference type="InterPro" id="IPR003834">
    <property type="entry name" value="Cyt_c_assmbl_TM_dom"/>
</dbReference>
<dbReference type="RefSeq" id="WP_095178327.1">
    <property type="nucleotide sequence ID" value="NZ_JABAGF010000004.1"/>
</dbReference>
<dbReference type="PANTHER" id="PTHR31272:SF4">
    <property type="entry name" value="CYTOCHROME C-TYPE BIOGENESIS PROTEIN HI_1454-RELATED"/>
    <property type="match status" value="1"/>
</dbReference>
<evidence type="ECO:0000256" key="5">
    <source>
        <dbReference type="ARBA" id="ARBA00023136"/>
    </source>
</evidence>
<evidence type="ECO:0000313" key="9">
    <source>
        <dbReference type="Proteomes" id="UP000250223"/>
    </source>
</evidence>
<dbReference type="Proteomes" id="UP000250223">
    <property type="component" value="Unassembled WGS sequence"/>
</dbReference>
<keyword evidence="3 6" id="KW-0812">Transmembrane</keyword>
<keyword evidence="4 6" id="KW-1133">Transmembrane helix</keyword>
<dbReference type="GO" id="GO:0016020">
    <property type="term" value="C:membrane"/>
    <property type="evidence" value="ECO:0007669"/>
    <property type="project" value="UniProtKB-SubCell"/>
</dbReference>
<comment type="subcellular location">
    <subcellularLocation>
        <location evidence="1">Membrane</location>
        <topology evidence="1">Multi-pass membrane protein</topology>
    </subcellularLocation>
</comment>
<dbReference type="EMBL" id="UAWC01000001">
    <property type="protein sequence ID" value="SQB33733.1"/>
    <property type="molecule type" value="Genomic_DNA"/>
</dbReference>
<dbReference type="Gene3D" id="1.20.140.150">
    <property type="match status" value="1"/>
</dbReference>
<name>A0A240B3D6_CLOCO</name>
<gene>
    <name evidence="8" type="primary">ccdA</name>
    <name evidence="8" type="ORF">NCTC13028_00669</name>
</gene>
<feature type="transmembrane region" description="Helical" evidence="6">
    <location>
        <begin position="53"/>
        <end position="78"/>
    </location>
</feature>
<evidence type="ECO:0000256" key="2">
    <source>
        <dbReference type="ARBA" id="ARBA00006143"/>
    </source>
</evidence>
<dbReference type="PANTHER" id="PTHR31272">
    <property type="entry name" value="CYTOCHROME C-TYPE BIOGENESIS PROTEIN HI_1454-RELATED"/>
    <property type="match status" value="1"/>
</dbReference>
<feature type="transmembrane region" description="Helical" evidence="6">
    <location>
        <begin position="84"/>
        <end position="104"/>
    </location>
</feature>
<comment type="similarity">
    <text evidence="2">Belongs to the DsbD family.</text>
</comment>
<dbReference type="Pfam" id="PF02683">
    <property type="entry name" value="DsbD_TM"/>
    <property type="match status" value="1"/>
</dbReference>
<sequence length="229" mass="25299">MENISLFLAFSSGILSFLSPCVLPLVPIYLTYLTGSSIEEINNKNKLTVIYKAVGFTLGFTLIFIIMGISVTSLGQLFDRNKDIFRKIGGIIIIVFGLHIMGVVKIKTFYYQKTMLQPQKFKSGLSSFFIGMAFAIGWTPCVGPMLASILIYAGNTKTLASGIKLLIAYSVGLGIPFIISGFLVDFISGYIKRFSKYFNVVSIVSGVILIFMGIMTFTNKMYIINNIFS</sequence>
<feature type="domain" description="Cytochrome C biogenesis protein transmembrane" evidence="7">
    <location>
        <begin position="6"/>
        <end position="216"/>
    </location>
</feature>
<dbReference type="AlphaFoldDB" id="A0A240B3D6"/>
<protein>
    <submittedName>
        <fullName evidence="8">Cytochrome c-type biogenesis protein ccdA</fullName>
    </submittedName>
</protein>
<accession>A0A240B3D6</accession>
<feature type="transmembrane region" description="Helical" evidence="6">
    <location>
        <begin position="125"/>
        <end position="153"/>
    </location>
</feature>
<feature type="transmembrane region" description="Helical" evidence="6">
    <location>
        <begin position="6"/>
        <end position="32"/>
    </location>
</feature>